<dbReference type="GeneID" id="40315646"/>
<dbReference type="OrthoDB" id="203687at2759"/>
<feature type="region of interest" description="Disordered" evidence="1">
    <location>
        <begin position="188"/>
        <end position="213"/>
    </location>
</feature>
<feature type="region of interest" description="Disordered" evidence="1">
    <location>
        <begin position="1"/>
        <end position="46"/>
    </location>
</feature>
<dbReference type="GO" id="GO:0032259">
    <property type="term" value="P:methylation"/>
    <property type="evidence" value="ECO:0007669"/>
    <property type="project" value="UniProtKB-KW"/>
</dbReference>
<gene>
    <name evidence="2" type="ORF">Tco025E_02035</name>
</gene>
<reference evidence="2 3" key="1">
    <citation type="journal article" date="2018" name="BMC Genomics">
        <title>Genomic comparison of Trypanosoma conorhini and Trypanosoma rangeli to Trypanosoma cruzi strains of high and low virulence.</title>
        <authorList>
            <person name="Bradwell K.R."/>
            <person name="Koparde V.N."/>
            <person name="Matveyev A.V."/>
            <person name="Serrano M.G."/>
            <person name="Alves J.M."/>
            <person name="Parikh H."/>
            <person name="Huang B."/>
            <person name="Lee V."/>
            <person name="Espinosa-Alvarez O."/>
            <person name="Ortiz P.A."/>
            <person name="Costa-Martins A.G."/>
            <person name="Teixeira M.M."/>
            <person name="Buck G.A."/>
        </authorList>
    </citation>
    <scope>NUCLEOTIDE SEQUENCE [LARGE SCALE GENOMIC DNA]</scope>
    <source>
        <strain evidence="2 3">025E</strain>
    </source>
</reference>
<accession>A0A3R7N5C0</accession>
<keyword evidence="3" id="KW-1185">Reference proteome</keyword>
<evidence type="ECO:0000256" key="1">
    <source>
        <dbReference type="SAM" id="MobiDB-lite"/>
    </source>
</evidence>
<dbReference type="EC" id="2.1.1.-" evidence="2"/>
<comment type="caution">
    <text evidence="2">The sequence shown here is derived from an EMBL/GenBank/DDBJ whole genome shotgun (WGS) entry which is preliminary data.</text>
</comment>
<dbReference type="EMBL" id="MKKU01000078">
    <property type="protein sequence ID" value="RNF25654.1"/>
    <property type="molecule type" value="Genomic_DNA"/>
</dbReference>
<keyword evidence="2" id="KW-0489">Methyltransferase</keyword>
<protein>
    <submittedName>
        <fullName evidence="2">Methyltransferase</fullName>
        <ecNumber evidence="2">2.1.1.-</ecNumber>
    </submittedName>
</protein>
<organism evidence="2 3">
    <name type="scientific">Trypanosoma conorhini</name>
    <dbReference type="NCBI Taxonomy" id="83891"/>
    <lineage>
        <taxon>Eukaryota</taxon>
        <taxon>Discoba</taxon>
        <taxon>Euglenozoa</taxon>
        <taxon>Kinetoplastea</taxon>
        <taxon>Metakinetoplastina</taxon>
        <taxon>Trypanosomatida</taxon>
        <taxon>Trypanosomatidae</taxon>
        <taxon>Trypanosoma</taxon>
    </lineage>
</organism>
<keyword evidence="2" id="KW-0808">Transferase</keyword>
<proteinExistence type="predicted"/>
<evidence type="ECO:0000313" key="2">
    <source>
        <dbReference type="EMBL" id="RNF25654.1"/>
    </source>
</evidence>
<evidence type="ECO:0000313" key="3">
    <source>
        <dbReference type="Proteomes" id="UP000284403"/>
    </source>
</evidence>
<dbReference type="Proteomes" id="UP000284403">
    <property type="component" value="Unassembled WGS sequence"/>
</dbReference>
<dbReference type="PANTHER" id="PTHR39444">
    <property type="entry name" value="SITE-SPECIFIC DNA-METHYLTRANSFERASE (ADENINE-SPECIFIC)"/>
    <property type="match status" value="1"/>
</dbReference>
<dbReference type="GO" id="GO:0008168">
    <property type="term" value="F:methyltransferase activity"/>
    <property type="evidence" value="ECO:0007669"/>
    <property type="project" value="UniProtKB-KW"/>
</dbReference>
<name>A0A3R7N5C0_9TRYP</name>
<dbReference type="PANTHER" id="PTHR39444:SF3">
    <property type="entry name" value="SITE-SPECIFIC DNA-METHYLTRANSFERASE (ADENINE-SPECIFIC)"/>
    <property type="match status" value="1"/>
</dbReference>
<dbReference type="RefSeq" id="XP_029230860.1">
    <property type="nucleotide sequence ID" value="XM_029368971.1"/>
</dbReference>
<sequence>MRGVAGHRRGRDDGGGAAPQEGRAARVRPRTEHDADADADAAAGPLSHPFKAEFNDHFETSMEALRDIAVVVEQLRLLLRPSAPENFVVYDPYYCAGTVVRHWNALGVQRVIHENRDFYKDVAEGKVPLDYDMLVTNPPFSGDHIERLFGYLVATKKPFAFLVPDYTAAKDWYRAAVRRHFTLAPSSGKGDINAPRHARPKAPAAALQPPPFLRLDPPASTDKILDATSTNKEEETDTCGGGEAVPIGTEPFYLIPRCRYDFRHPKGAGNDHSHFRSMWFVWAGRRTTEVLRGAKVEFARRQREALTQRQAMPDVVHGLDALAEGHYVQSGLRPNPQRRARQRHGRG</sequence>
<dbReference type="AlphaFoldDB" id="A0A3R7N5C0"/>